<dbReference type="Proteomes" id="UP000006728">
    <property type="component" value="Chromosome"/>
</dbReference>
<gene>
    <name evidence="1" type="ordered locus">SACE_5524</name>
</gene>
<dbReference type="NCBIfam" id="NF033532">
    <property type="entry name" value="lone7para_assoc"/>
    <property type="match status" value="1"/>
</dbReference>
<sequence length="245" mass="26128">MRPRGRGHWSLVRSDADKGRWFLWLDPWRAPEAADSIPPPESVLGVWPSDGAGGVGRLRVNPDYVPSADESPTDAVDAMLRSLMRRGSDAAAYLQAVLCDVSFEVAMNGDGRALVVRSRDGSACLVVATAESHRRRVSAPAWCRVDLPGILDLLSDGGEVAFNPGGPASVCVADAFLRASCTLTQQDILALYAEFREQNADGCILPWRFGDDGSVGSVVGAVSRTAWPVVSRSGVSGVSMLNSSW</sequence>
<accession>A4FKZ1</accession>
<name>A4FKZ1_SACEN</name>
<dbReference type="KEGG" id="sen:SACE_5524"/>
<evidence type="ECO:0000313" key="2">
    <source>
        <dbReference type="Proteomes" id="UP000006728"/>
    </source>
</evidence>
<dbReference type="eggNOG" id="ENOG5033V9Y">
    <property type="taxonomic scope" value="Bacteria"/>
</dbReference>
<evidence type="ECO:0000313" key="1">
    <source>
        <dbReference type="EMBL" id="CAM04716.1"/>
    </source>
</evidence>
<protein>
    <submittedName>
        <fullName evidence="1">Uncharacterized protein</fullName>
    </submittedName>
</protein>
<dbReference type="HOGENOM" id="CLU_100213_0_0_11"/>
<dbReference type="EMBL" id="AM420293">
    <property type="protein sequence ID" value="CAM04716.1"/>
    <property type="molecule type" value="Genomic_DNA"/>
</dbReference>
<dbReference type="STRING" id="405948.SACE_5524"/>
<dbReference type="InterPro" id="IPR047659">
    <property type="entry name" value="T7SS_assoc"/>
</dbReference>
<organism evidence="1 2">
    <name type="scientific">Saccharopolyspora erythraea (strain ATCC 11635 / DSM 40517 / JCM 4748 / NBRC 13426 / NCIMB 8594 / NRRL 2338)</name>
    <dbReference type="NCBI Taxonomy" id="405948"/>
    <lineage>
        <taxon>Bacteria</taxon>
        <taxon>Bacillati</taxon>
        <taxon>Actinomycetota</taxon>
        <taxon>Actinomycetes</taxon>
        <taxon>Pseudonocardiales</taxon>
        <taxon>Pseudonocardiaceae</taxon>
        <taxon>Saccharopolyspora</taxon>
    </lineage>
</organism>
<dbReference type="AlphaFoldDB" id="A4FKZ1"/>
<proteinExistence type="predicted"/>
<reference evidence="1 2" key="1">
    <citation type="journal article" date="2007" name="Nat. Biotechnol.">
        <title>Complete genome sequence of the erythromycin-producing bacterium Saccharopolyspora erythraea NRRL23338.</title>
        <authorList>
            <person name="Oliynyk M."/>
            <person name="Samborskyy M."/>
            <person name="Lester J.B."/>
            <person name="Mironenko T."/>
            <person name="Scott N."/>
            <person name="Dickens S."/>
            <person name="Haydock S.F."/>
            <person name="Leadlay P.F."/>
        </authorList>
    </citation>
    <scope>NUCLEOTIDE SEQUENCE [LARGE SCALE GENOMIC DNA]</scope>
    <source>
        <strain evidence="2">ATCC 11635 / DSM 40517 / JCM 4748 / NBRC 13426 / NCIMB 8594 / NRRL 2338</strain>
    </source>
</reference>
<keyword evidence="2" id="KW-1185">Reference proteome</keyword>